<accession>A0A0C9WAD7</accession>
<dbReference type="HOGENOM" id="CLU_2758095_0_0_1"/>
<dbReference type="AlphaFoldDB" id="A0A0C9WAD7"/>
<proteinExistence type="predicted"/>
<dbReference type="EMBL" id="KN839845">
    <property type="protein sequence ID" value="KIJ64908.1"/>
    <property type="molecule type" value="Genomic_DNA"/>
</dbReference>
<name>A0A0C9WAD7_9AGAM</name>
<gene>
    <name evidence="2" type="ORF">HYDPIDRAFT_111589</name>
</gene>
<feature type="compositionally biased region" description="Low complexity" evidence="1">
    <location>
        <begin position="39"/>
        <end position="52"/>
    </location>
</feature>
<sequence>MAYVVIIMLIISRPRRWTHGHSTFLSLLPATLHNPPHPTMTTTRSRSTLSNTYADPTDASNGIRRPQPRV</sequence>
<reference evidence="2 3" key="1">
    <citation type="submission" date="2014-04" db="EMBL/GenBank/DDBJ databases">
        <title>Evolutionary Origins and Diversification of the Mycorrhizal Mutualists.</title>
        <authorList>
            <consortium name="DOE Joint Genome Institute"/>
            <consortium name="Mycorrhizal Genomics Consortium"/>
            <person name="Kohler A."/>
            <person name="Kuo A."/>
            <person name="Nagy L.G."/>
            <person name="Floudas D."/>
            <person name="Copeland A."/>
            <person name="Barry K.W."/>
            <person name="Cichocki N."/>
            <person name="Veneault-Fourrey C."/>
            <person name="LaButti K."/>
            <person name="Lindquist E.A."/>
            <person name="Lipzen A."/>
            <person name="Lundell T."/>
            <person name="Morin E."/>
            <person name="Murat C."/>
            <person name="Riley R."/>
            <person name="Ohm R."/>
            <person name="Sun H."/>
            <person name="Tunlid A."/>
            <person name="Henrissat B."/>
            <person name="Grigoriev I.V."/>
            <person name="Hibbett D.S."/>
            <person name="Martin F."/>
        </authorList>
    </citation>
    <scope>NUCLEOTIDE SEQUENCE [LARGE SCALE GENOMIC DNA]</scope>
    <source>
        <strain evidence="2 3">MD-312</strain>
    </source>
</reference>
<evidence type="ECO:0000313" key="2">
    <source>
        <dbReference type="EMBL" id="KIJ64908.1"/>
    </source>
</evidence>
<protein>
    <submittedName>
        <fullName evidence="2">Uncharacterized protein</fullName>
    </submittedName>
</protein>
<feature type="region of interest" description="Disordered" evidence="1">
    <location>
        <begin position="32"/>
        <end position="70"/>
    </location>
</feature>
<evidence type="ECO:0000313" key="3">
    <source>
        <dbReference type="Proteomes" id="UP000053820"/>
    </source>
</evidence>
<organism evidence="2 3">
    <name type="scientific">Hydnomerulius pinastri MD-312</name>
    <dbReference type="NCBI Taxonomy" id="994086"/>
    <lineage>
        <taxon>Eukaryota</taxon>
        <taxon>Fungi</taxon>
        <taxon>Dikarya</taxon>
        <taxon>Basidiomycota</taxon>
        <taxon>Agaricomycotina</taxon>
        <taxon>Agaricomycetes</taxon>
        <taxon>Agaricomycetidae</taxon>
        <taxon>Boletales</taxon>
        <taxon>Boletales incertae sedis</taxon>
        <taxon>Leucogyrophana</taxon>
    </lineage>
</organism>
<keyword evidence="3" id="KW-1185">Reference proteome</keyword>
<dbReference type="Proteomes" id="UP000053820">
    <property type="component" value="Unassembled WGS sequence"/>
</dbReference>
<evidence type="ECO:0000256" key="1">
    <source>
        <dbReference type="SAM" id="MobiDB-lite"/>
    </source>
</evidence>